<dbReference type="InterPro" id="IPR050116">
    <property type="entry name" value="DNA_polymerase-Y"/>
</dbReference>
<dbReference type="SUPFAM" id="SSF56672">
    <property type="entry name" value="DNA/RNA polymerases"/>
    <property type="match status" value="1"/>
</dbReference>
<dbReference type="InterPro" id="IPR043502">
    <property type="entry name" value="DNA/RNA_pol_sf"/>
</dbReference>
<dbReference type="PANTHER" id="PTHR11076">
    <property type="entry name" value="DNA REPAIR POLYMERASE UMUC / TRANSFERASE FAMILY MEMBER"/>
    <property type="match status" value="1"/>
</dbReference>
<dbReference type="KEGG" id="gso:PH603_01425"/>
<name>A0AAF0BHM6_9PROT</name>
<keyword evidence="10" id="KW-1185">Reference proteome</keyword>
<dbReference type="GO" id="GO:0003684">
    <property type="term" value="F:damaged DNA binding"/>
    <property type="evidence" value="ECO:0007669"/>
    <property type="project" value="InterPro"/>
</dbReference>
<dbReference type="PROSITE" id="PS50173">
    <property type="entry name" value="UMUC"/>
    <property type="match status" value="1"/>
</dbReference>
<evidence type="ECO:0000256" key="7">
    <source>
        <dbReference type="ARBA" id="ARBA00049244"/>
    </source>
</evidence>
<dbReference type="GO" id="GO:0009432">
    <property type="term" value="P:SOS response"/>
    <property type="evidence" value="ECO:0007669"/>
    <property type="project" value="TreeGrafter"/>
</dbReference>
<evidence type="ECO:0000256" key="4">
    <source>
        <dbReference type="ARBA" id="ARBA00022457"/>
    </source>
</evidence>
<evidence type="ECO:0000313" key="9">
    <source>
        <dbReference type="EMBL" id="WCL54418.1"/>
    </source>
</evidence>
<dbReference type="GO" id="GO:0005829">
    <property type="term" value="C:cytosol"/>
    <property type="evidence" value="ECO:0007669"/>
    <property type="project" value="TreeGrafter"/>
</dbReference>
<dbReference type="CDD" id="cd00424">
    <property type="entry name" value="PolY"/>
    <property type="match status" value="1"/>
</dbReference>
<evidence type="ECO:0000256" key="5">
    <source>
        <dbReference type="ARBA" id="ARBA00022932"/>
    </source>
</evidence>
<dbReference type="EC" id="2.7.7.7" evidence="3"/>
<organism evidence="9 10">
    <name type="scientific">Gimibacter soli</name>
    <dbReference type="NCBI Taxonomy" id="3024400"/>
    <lineage>
        <taxon>Bacteria</taxon>
        <taxon>Pseudomonadati</taxon>
        <taxon>Pseudomonadota</taxon>
        <taxon>Alphaproteobacteria</taxon>
        <taxon>Kordiimonadales</taxon>
        <taxon>Temperatibacteraceae</taxon>
        <taxon>Gimibacter</taxon>
    </lineage>
</organism>
<dbReference type="InterPro" id="IPR053848">
    <property type="entry name" value="IMS_HHH_1"/>
</dbReference>
<keyword evidence="5" id="KW-0808">Transferase</keyword>
<dbReference type="Gene3D" id="1.10.150.20">
    <property type="entry name" value="5' to 3' exonuclease, C-terminal subdomain"/>
    <property type="match status" value="1"/>
</dbReference>
<evidence type="ECO:0000256" key="3">
    <source>
        <dbReference type="ARBA" id="ARBA00012417"/>
    </source>
</evidence>
<evidence type="ECO:0000259" key="8">
    <source>
        <dbReference type="PROSITE" id="PS50173"/>
    </source>
</evidence>
<comment type="similarity">
    <text evidence="1">Belongs to the DNA polymerase type-Y family.</text>
</comment>
<proteinExistence type="inferred from homology"/>
<evidence type="ECO:0000313" key="10">
    <source>
        <dbReference type="Proteomes" id="UP001217500"/>
    </source>
</evidence>
<dbReference type="GO" id="GO:0006281">
    <property type="term" value="P:DNA repair"/>
    <property type="evidence" value="ECO:0007669"/>
    <property type="project" value="InterPro"/>
</dbReference>
<evidence type="ECO:0000256" key="2">
    <source>
        <dbReference type="ARBA" id="ARBA00011245"/>
    </source>
</evidence>
<reference evidence="9" key="1">
    <citation type="submission" date="2023-01" db="EMBL/GenBank/DDBJ databases">
        <title>The genome sequence of Kordiimonadaceae bacterium 6D33.</title>
        <authorList>
            <person name="Liu Y."/>
        </authorList>
    </citation>
    <scope>NUCLEOTIDE SEQUENCE</scope>
    <source>
        <strain evidence="9">6D33</strain>
    </source>
</reference>
<dbReference type="Pfam" id="PF21999">
    <property type="entry name" value="IMS_HHH_1"/>
    <property type="match status" value="1"/>
</dbReference>
<dbReference type="Proteomes" id="UP001217500">
    <property type="component" value="Chromosome"/>
</dbReference>
<keyword evidence="4" id="KW-0515">Mutator protein</keyword>
<sequence length="451" mass="50886">MNVPISTFLQHLKFTPFTVCSIFVLIVCHDPIESLHMRKPDTIERLYLDFDGFFAAVEETARPALRGKPIGVIPFEHTTATMVIAANRKAKLKGVKTGVSVTDARRLCPDIALVPQSPDLYERAHRRLLLSVERVIPIDAVCSIDELTCRLDKGDIRDPHGLGQRIKARIREDVGDYLTCSIGMAPNRQLAKIAADMDKPDGLTILRPEELPGRLLTLPLEDIPGIGGRIKTRLIDAGIWTMEALWKTQPKQLRAIWGNVTGERLWYALHGYEVQALPTSRAMFGHGRVLPPEWRDFTHAFEAARLLTIKAARRLRRGKYLANTFGLWLMMKEDNWHGERRLGEANDDHAGLTALTTLWQIARRDLPSRSRIVQVHVAFYDLKPSDARQLDLLEQDDAVRRKWEKLSEAADAINSKYAKTVLSVGPWTPPPGGYAGGKIAFSRVPDMEDFW</sequence>
<dbReference type="GO" id="GO:0003887">
    <property type="term" value="F:DNA-directed DNA polymerase activity"/>
    <property type="evidence" value="ECO:0007669"/>
    <property type="project" value="UniProtKB-KW"/>
</dbReference>
<keyword evidence="5" id="KW-0548">Nucleotidyltransferase</keyword>
<evidence type="ECO:0000256" key="6">
    <source>
        <dbReference type="ARBA" id="ARBA00025589"/>
    </source>
</evidence>
<accession>A0AAF0BHM6</accession>
<dbReference type="InterPro" id="IPR001126">
    <property type="entry name" value="UmuC"/>
</dbReference>
<dbReference type="Pfam" id="PF00817">
    <property type="entry name" value="IMS"/>
    <property type="match status" value="1"/>
</dbReference>
<dbReference type="InterPro" id="IPR043128">
    <property type="entry name" value="Rev_trsase/Diguanyl_cyclase"/>
</dbReference>
<dbReference type="Pfam" id="PF11799">
    <property type="entry name" value="IMS_C"/>
    <property type="match status" value="1"/>
</dbReference>
<keyword evidence="5" id="KW-0239">DNA-directed DNA polymerase</keyword>
<comment type="function">
    <text evidence="6">Poorly processive, error-prone DNA polymerase involved in untargeted mutagenesis. Copies undamaged DNA at stalled replication forks, which arise in vivo from mismatched or misaligned primer ends. These misaligned primers can be extended by PolIV. Exhibits no 3'-5' exonuclease (proofreading) activity. May be involved in translesional synthesis, in conjunction with the beta clamp from PolIII.</text>
</comment>
<comment type="subunit">
    <text evidence="2">Monomer.</text>
</comment>
<gene>
    <name evidence="9" type="ORF">PH603_01425</name>
</gene>
<dbReference type="Gene3D" id="3.40.1170.60">
    <property type="match status" value="1"/>
</dbReference>
<dbReference type="RefSeq" id="WP_289504137.1">
    <property type="nucleotide sequence ID" value="NZ_CP116805.1"/>
</dbReference>
<dbReference type="PANTHER" id="PTHR11076:SF33">
    <property type="entry name" value="DNA POLYMERASE KAPPA"/>
    <property type="match status" value="1"/>
</dbReference>
<feature type="domain" description="UmuC" evidence="8">
    <location>
        <begin position="45"/>
        <end position="227"/>
    </location>
</feature>
<dbReference type="GO" id="GO:0042276">
    <property type="term" value="P:error-prone translesion synthesis"/>
    <property type="evidence" value="ECO:0007669"/>
    <property type="project" value="TreeGrafter"/>
</dbReference>
<evidence type="ECO:0000256" key="1">
    <source>
        <dbReference type="ARBA" id="ARBA00010945"/>
    </source>
</evidence>
<dbReference type="Gene3D" id="3.30.70.270">
    <property type="match status" value="1"/>
</dbReference>
<protein>
    <recommendedName>
        <fullName evidence="3">DNA-directed DNA polymerase</fullName>
        <ecNumber evidence="3">2.7.7.7</ecNumber>
    </recommendedName>
</protein>
<comment type="catalytic activity">
    <reaction evidence="7">
        <text>DNA(n) + a 2'-deoxyribonucleoside 5'-triphosphate = DNA(n+1) + diphosphate</text>
        <dbReference type="Rhea" id="RHEA:22508"/>
        <dbReference type="Rhea" id="RHEA-COMP:17339"/>
        <dbReference type="Rhea" id="RHEA-COMP:17340"/>
        <dbReference type="ChEBI" id="CHEBI:33019"/>
        <dbReference type="ChEBI" id="CHEBI:61560"/>
        <dbReference type="ChEBI" id="CHEBI:173112"/>
        <dbReference type="EC" id="2.7.7.7"/>
    </reaction>
</comment>
<dbReference type="AlphaFoldDB" id="A0AAF0BHM6"/>
<dbReference type="EMBL" id="CP116805">
    <property type="protein sequence ID" value="WCL54418.1"/>
    <property type="molecule type" value="Genomic_DNA"/>
</dbReference>
<dbReference type="InterPro" id="IPR017961">
    <property type="entry name" value="DNA_pol_Y-fam_little_finger"/>
</dbReference>